<evidence type="ECO:0000313" key="2">
    <source>
        <dbReference type="Proteomes" id="UP000535543"/>
    </source>
</evidence>
<reference evidence="1 2" key="2">
    <citation type="submission" date="2020-06" db="EMBL/GenBank/DDBJ databases">
        <title>Antribacter stalactiti gen. nov., sp. nov., a new member of the family Nacardiaceae isolated from a cave.</title>
        <authorList>
            <person name="Kim I.S."/>
        </authorList>
    </citation>
    <scope>NUCLEOTIDE SEQUENCE [LARGE SCALE GENOMIC DNA]</scope>
    <source>
        <strain evidence="1 2">YC2-7</strain>
    </source>
</reference>
<name>A0A848KAA6_9NOCA</name>
<dbReference type="PROSITE" id="PS51257">
    <property type="entry name" value="PROKAR_LIPOPROTEIN"/>
    <property type="match status" value="1"/>
</dbReference>
<proteinExistence type="predicted"/>
<organism evidence="1 2">
    <name type="scientific">Antrihabitans stalactiti</name>
    <dbReference type="NCBI Taxonomy" id="2584121"/>
    <lineage>
        <taxon>Bacteria</taxon>
        <taxon>Bacillati</taxon>
        <taxon>Actinomycetota</taxon>
        <taxon>Actinomycetes</taxon>
        <taxon>Mycobacteriales</taxon>
        <taxon>Nocardiaceae</taxon>
        <taxon>Antrihabitans</taxon>
    </lineage>
</organism>
<reference evidence="1 2" key="1">
    <citation type="submission" date="2019-05" db="EMBL/GenBank/DDBJ databases">
        <authorList>
            <person name="Lee S.D."/>
        </authorList>
    </citation>
    <scope>NUCLEOTIDE SEQUENCE [LARGE SCALE GENOMIC DNA]</scope>
    <source>
        <strain evidence="1 2">YC2-7</strain>
    </source>
</reference>
<protein>
    <submittedName>
        <fullName evidence="1">Uncharacterized protein</fullName>
    </submittedName>
</protein>
<accession>A0A848KAA6</accession>
<dbReference type="RefSeq" id="WP_169585055.1">
    <property type="nucleotide sequence ID" value="NZ_VCQU01000001.1"/>
</dbReference>
<comment type="caution">
    <text evidence="1">The sequence shown here is derived from an EMBL/GenBank/DDBJ whole genome shotgun (WGS) entry which is preliminary data.</text>
</comment>
<dbReference type="AlphaFoldDB" id="A0A848KAA6"/>
<sequence>MNSSRHQLTFGRRLGTCAAATAFVVTGVGCSDDSGSEAKPVSPSTTVVAGSDFSGTYSVQGVNRLIDGKPPAEQPETFSLTWIVQSKCPGNNANECVAVAQSSTPDNKTNLNRDHMEFVFTDGAWLRSVTAADVGCTLNTTGKPADEKWAAIHTTRLTPDDPAAGPVAKLSGTIDVLRGGTCQRKLQSDITLTRTGDVPAGTAPLTVTDTAAAVTDSPALQWHGRYEETRVVASGPGQPIGKRSTLEIRVTTQCTRDGSLCLATVDRGDAGYGVFAYRDGTFERKYSAERQNCPVAGTVDSIITIEVTPDAGSPTPSLHGLSTTDYQGDCPGMTTADLTYKRIGD</sequence>
<keyword evidence="2" id="KW-1185">Reference proteome</keyword>
<evidence type="ECO:0000313" key="1">
    <source>
        <dbReference type="EMBL" id="NMN94398.1"/>
    </source>
</evidence>
<gene>
    <name evidence="1" type="ORF">FGL95_05010</name>
</gene>
<dbReference type="Proteomes" id="UP000535543">
    <property type="component" value="Unassembled WGS sequence"/>
</dbReference>
<dbReference type="EMBL" id="VCQU01000001">
    <property type="protein sequence ID" value="NMN94398.1"/>
    <property type="molecule type" value="Genomic_DNA"/>
</dbReference>